<evidence type="ECO:0000256" key="2">
    <source>
        <dbReference type="ARBA" id="ARBA00022692"/>
    </source>
</evidence>
<dbReference type="Proteomes" id="UP000198638">
    <property type="component" value="Unassembled WGS sequence"/>
</dbReference>
<keyword evidence="7" id="KW-1185">Reference proteome</keyword>
<keyword evidence="6" id="KW-0489">Methyltransferase</keyword>
<dbReference type="InterPro" id="IPR052527">
    <property type="entry name" value="Metal_cation-efflux_comp"/>
</dbReference>
<dbReference type="AlphaFoldDB" id="A0A1H4HH63"/>
<keyword evidence="4 5" id="KW-0472">Membrane</keyword>
<proteinExistence type="predicted"/>
<feature type="transmembrane region" description="Helical" evidence="5">
    <location>
        <begin position="37"/>
        <end position="55"/>
    </location>
</feature>
<dbReference type="InterPro" id="IPR007269">
    <property type="entry name" value="ICMT_MeTrfase"/>
</dbReference>
<keyword evidence="6" id="KW-0808">Transferase</keyword>
<dbReference type="GO" id="GO:0016020">
    <property type="term" value="C:membrane"/>
    <property type="evidence" value="ECO:0007669"/>
    <property type="project" value="UniProtKB-SubCell"/>
</dbReference>
<gene>
    <name evidence="6" type="ORF">SAMN05192564_10953</name>
</gene>
<keyword evidence="3 5" id="KW-1133">Transmembrane helix</keyword>
<protein>
    <submittedName>
        <fullName evidence="6">Protein-S-isoprenylcysteine O-methyltransferase Ste14</fullName>
    </submittedName>
</protein>
<keyword evidence="2 5" id="KW-0812">Transmembrane</keyword>
<evidence type="ECO:0000313" key="6">
    <source>
        <dbReference type="EMBL" id="SEB21199.1"/>
    </source>
</evidence>
<accession>A0A1H4HH63</accession>
<dbReference type="RefSeq" id="WP_090536931.1">
    <property type="nucleotide sequence ID" value="NZ_FNRQ01000009.1"/>
</dbReference>
<dbReference type="PANTHER" id="PTHR43847">
    <property type="entry name" value="BLL3993 PROTEIN"/>
    <property type="match status" value="1"/>
</dbReference>
<comment type="subcellular location">
    <subcellularLocation>
        <location evidence="1">Membrane</location>
        <topology evidence="1">Multi-pass membrane protein</topology>
    </subcellularLocation>
</comment>
<evidence type="ECO:0000256" key="1">
    <source>
        <dbReference type="ARBA" id="ARBA00004141"/>
    </source>
</evidence>
<evidence type="ECO:0000256" key="3">
    <source>
        <dbReference type="ARBA" id="ARBA00022989"/>
    </source>
</evidence>
<name>A0A1H4HH63_9BURK</name>
<dbReference type="Pfam" id="PF04140">
    <property type="entry name" value="ICMT"/>
    <property type="match status" value="1"/>
</dbReference>
<evidence type="ECO:0000256" key="4">
    <source>
        <dbReference type="ARBA" id="ARBA00023136"/>
    </source>
</evidence>
<dbReference type="OrthoDB" id="9809773at2"/>
<dbReference type="GO" id="GO:0004671">
    <property type="term" value="F:protein C-terminal S-isoprenylcysteine carboxyl O-methyltransferase activity"/>
    <property type="evidence" value="ECO:0007669"/>
    <property type="project" value="InterPro"/>
</dbReference>
<feature type="transmembrane region" description="Helical" evidence="5">
    <location>
        <begin position="177"/>
        <end position="198"/>
    </location>
</feature>
<dbReference type="Gene3D" id="1.20.120.1630">
    <property type="match status" value="1"/>
</dbReference>
<evidence type="ECO:0000256" key="5">
    <source>
        <dbReference type="SAM" id="Phobius"/>
    </source>
</evidence>
<feature type="transmembrane region" description="Helical" evidence="5">
    <location>
        <begin position="67"/>
        <end position="86"/>
    </location>
</feature>
<dbReference type="STRING" id="83784.SAMN05192564_10953"/>
<dbReference type="PANTHER" id="PTHR43847:SF1">
    <property type="entry name" value="BLL3993 PROTEIN"/>
    <property type="match status" value="1"/>
</dbReference>
<sequence length="232" mass="25994">MAVIINEREGLATPPADGSARATHDTTPRLRDALLEISARAGTAVLLSVFAYAAILHWRADPGRITLLLLVVEVCFTISLSLFSRVPVRRDWTPFAFLCTMGGTYYFLAVQLGPGIRLVPETIAASLQVLGICWQLFAKISLRRSFGILPANRGVVSHGAYRFMRHPMYVGYLVTDIGFLLANFGVQNLLIYGTLFALQACRIYREERLLSTDAVYRFYKEKVRYRVIPGLF</sequence>
<organism evidence="6 7">
    <name type="scientific">Paraburkholderia sartisoli</name>
    <dbReference type="NCBI Taxonomy" id="83784"/>
    <lineage>
        <taxon>Bacteria</taxon>
        <taxon>Pseudomonadati</taxon>
        <taxon>Pseudomonadota</taxon>
        <taxon>Betaproteobacteria</taxon>
        <taxon>Burkholderiales</taxon>
        <taxon>Burkholderiaceae</taxon>
        <taxon>Paraburkholderia</taxon>
    </lineage>
</organism>
<feature type="transmembrane region" description="Helical" evidence="5">
    <location>
        <begin position="92"/>
        <end position="110"/>
    </location>
</feature>
<evidence type="ECO:0000313" key="7">
    <source>
        <dbReference type="Proteomes" id="UP000198638"/>
    </source>
</evidence>
<dbReference type="EMBL" id="FNRQ01000009">
    <property type="protein sequence ID" value="SEB21199.1"/>
    <property type="molecule type" value="Genomic_DNA"/>
</dbReference>
<reference evidence="7" key="1">
    <citation type="submission" date="2016-10" db="EMBL/GenBank/DDBJ databases">
        <authorList>
            <person name="Varghese N."/>
            <person name="Submissions S."/>
        </authorList>
    </citation>
    <scope>NUCLEOTIDE SEQUENCE [LARGE SCALE GENOMIC DNA]</scope>
    <source>
        <strain evidence="7">LMG 24000</strain>
    </source>
</reference>
<dbReference type="GO" id="GO:0032259">
    <property type="term" value="P:methylation"/>
    <property type="evidence" value="ECO:0007669"/>
    <property type="project" value="UniProtKB-KW"/>
</dbReference>